<dbReference type="InterPro" id="IPR050228">
    <property type="entry name" value="Carboxylesterase_BioH"/>
</dbReference>
<protein>
    <recommendedName>
        <fullName evidence="2">AB hydrolase-1 domain-containing protein</fullName>
    </recommendedName>
</protein>
<dbReference type="Proteomes" id="UP001465976">
    <property type="component" value="Unassembled WGS sequence"/>
</dbReference>
<keyword evidence="4" id="KW-1185">Reference proteome</keyword>
<evidence type="ECO:0000256" key="1">
    <source>
        <dbReference type="SAM" id="Phobius"/>
    </source>
</evidence>
<comment type="caution">
    <text evidence="3">The sequence shown here is derived from an EMBL/GenBank/DDBJ whole genome shotgun (WGS) entry which is preliminary data.</text>
</comment>
<sequence length="343" mass="37502">MSSASSQRIPVAIAVTVTVLGTLTYLSVLPALRKGPGPVGKRLRKTRLEKPLPEGLKRIFIDGPHGGKLELLTNSNEGAQDEGKAPLLLVHGGMGSARCYDRWAAYFASTQRNVYCISLSGHGHSYRPDNFNSITTAELAQDILSAIKHIKAIHPTSPAPVLIGHSAGGGQSQFTVETSPPNTFSGLILLTPFPCTGGLPVYFSWLSFDWLFFPRFFWQGADSMSPLSSPALVKRAFFSDAYKDEDVEEFFKQMNSEESAGWPGSMMGKFADSEAIKANVSGKVHIISASHDRLMAPPIMNKLVELYGCSRDIVQDSGHHIMFDYKWKEAARLAEAKLQAWGL</sequence>
<evidence type="ECO:0000313" key="4">
    <source>
        <dbReference type="Proteomes" id="UP001465976"/>
    </source>
</evidence>
<proteinExistence type="predicted"/>
<dbReference type="Pfam" id="PF12697">
    <property type="entry name" value="Abhydrolase_6"/>
    <property type="match status" value="1"/>
</dbReference>
<keyword evidence="1" id="KW-0812">Transmembrane</keyword>
<accession>A0ABR3FQT8</accession>
<feature type="domain" description="AB hydrolase-1" evidence="2">
    <location>
        <begin position="87"/>
        <end position="324"/>
    </location>
</feature>
<feature type="transmembrane region" description="Helical" evidence="1">
    <location>
        <begin position="12"/>
        <end position="32"/>
    </location>
</feature>
<dbReference type="PANTHER" id="PTHR43194:SF2">
    <property type="entry name" value="PEROXISOMAL MEMBRANE PROTEIN LPX1"/>
    <property type="match status" value="1"/>
</dbReference>
<keyword evidence="1" id="KW-1133">Transmembrane helix</keyword>
<dbReference type="InterPro" id="IPR029058">
    <property type="entry name" value="AB_hydrolase_fold"/>
</dbReference>
<evidence type="ECO:0000259" key="2">
    <source>
        <dbReference type="Pfam" id="PF12697"/>
    </source>
</evidence>
<dbReference type="SUPFAM" id="SSF53474">
    <property type="entry name" value="alpha/beta-Hydrolases"/>
    <property type="match status" value="1"/>
</dbReference>
<dbReference type="PANTHER" id="PTHR43194">
    <property type="entry name" value="HYDROLASE ALPHA/BETA FOLD FAMILY"/>
    <property type="match status" value="1"/>
</dbReference>
<reference evidence="3 4" key="1">
    <citation type="submission" date="2024-02" db="EMBL/GenBank/DDBJ databases">
        <title>A draft genome for the cacao thread blight pathogen Marasmius crinis-equi.</title>
        <authorList>
            <person name="Cohen S.P."/>
            <person name="Baruah I.K."/>
            <person name="Amoako-Attah I."/>
            <person name="Bukari Y."/>
            <person name="Meinhardt L.W."/>
            <person name="Bailey B.A."/>
        </authorList>
    </citation>
    <scope>NUCLEOTIDE SEQUENCE [LARGE SCALE GENOMIC DNA]</scope>
    <source>
        <strain evidence="3 4">GH-76</strain>
    </source>
</reference>
<keyword evidence="1" id="KW-0472">Membrane</keyword>
<gene>
    <name evidence="3" type="ORF">V5O48_004541</name>
</gene>
<dbReference type="Gene3D" id="3.40.50.1820">
    <property type="entry name" value="alpha/beta hydrolase"/>
    <property type="match status" value="1"/>
</dbReference>
<organism evidence="3 4">
    <name type="scientific">Marasmius crinis-equi</name>
    <dbReference type="NCBI Taxonomy" id="585013"/>
    <lineage>
        <taxon>Eukaryota</taxon>
        <taxon>Fungi</taxon>
        <taxon>Dikarya</taxon>
        <taxon>Basidiomycota</taxon>
        <taxon>Agaricomycotina</taxon>
        <taxon>Agaricomycetes</taxon>
        <taxon>Agaricomycetidae</taxon>
        <taxon>Agaricales</taxon>
        <taxon>Marasmiineae</taxon>
        <taxon>Marasmiaceae</taxon>
        <taxon>Marasmius</taxon>
    </lineage>
</organism>
<dbReference type="InterPro" id="IPR000073">
    <property type="entry name" value="AB_hydrolase_1"/>
</dbReference>
<name>A0ABR3FQT8_9AGAR</name>
<evidence type="ECO:0000313" key="3">
    <source>
        <dbReference type="EMBL" id="KAL0577471.1"/>
    </source>
</evidence>
<dbReference type="EMBL" id="JBAHYK010000154">
    <property type="protein sequence ID" value="KAL0577471.1"/>
    <property type="molecule type" value="Genomic_DNA"/>
</dbReference>